<dbReference type="GO" id="GO:0009134">
    <property type="term" value="P:nucleoside diphosphate catabolic process"/>
    <property type="evidence" value="ECO:0007669"/>
    <property type="project" value="TreeGrafter"/>
</dbReference>
<feature type="chain" id="PRO_5012190273" description="Ectonucleoside triphosphate diphosphohydrolase" evidence="6">
    <location>
        <begin position="22"/>
        <end position="483"/>
    </location>
</feature>
<organism evidence="7 8">
    <name type="scientific">Thraustotheca clavata</name>
    <dbReference type="NCBI Taxonomy" id="74557"/>
    <lineage>
        <taxon>Eukaryota</taxon>
        <taxon>Sar</taxon>
        <taxon>Stramenopiles</taxon>
        <taxon>Oomycota</taxon>
        <taxon>Saprolegniomycetes</taxon>
        <taxon>Saprolegniales</taxon>
        <taxon>Achlyaceae</taxon>
        <taxon>Thraustotheca</taxon>
    </lineage>
</organism>
<keyword evidence="4" id="KW-0547">Nucleotide-binding</keyword>
<dbReference type="InterPro" id="IPR000407">
    <property type="entry name" value="GDA1_CD39_NTPase"/>
</dbReference>
<gene>
    <name evidence="7" type="ORF">THRCLA_01975</name>
</gene>
<dbReference type="GO" id="GO:0016020">
    <property type="term" value="C:membrane"/>
    <property type="evidence" value="ECO:0007669"/>
    <property type="project" value="TreeGrafter"/>
</dbReference>
<keyword evidence="8" id="KW-1185">Reference proteome</keyword>
<dbReference type="PANTHER" id="PTHR11782:SF83">
    <property type="entry name" value="GUANOSINE-DIPHOSPHATASE"/>
    <property type="match status" value="1"/>
</dbReference>
<dbReference type="GO" id="GO:0017110">
    <property type="term" value="F:nucleoside diphosphate phosphatase activity"/>
    <property type="evidence" value="ECO:0007669"/>
    <property type="project" value="TreeGrafter"/>
</dbReference>
<comment type="caution">
    <text evidence="7">The sequence shown here is derived from an EMBL/GenBank/DDBJ whole genome shotgun (WGS) entry which is preliminary data.</text>
</comment>
<protein>
    <recommendedName>
        <fullName evidence="9">Ectonucleoside triphosphate diphosphohydrolase</fullName>
    </recommendedName>
</protein>
<evidence type="ECO:0008006" key="9">
    <source>
        <dbReference type="Google" id="ProtNLM"/>
    </source>
</evidence>
<evidence type="ECO:0000256" key="4">
    <source>
        <dbReference type="PIRSR" id="PIRSR600407-2"/>
    </source>
</evidence>
<keyword evidence="5" id="KW-1133">Transmembrane helix</keyword>
<dbReference type="GO" id="GO:0005524">
    <property type="term" value="F:ATP binding"/>
    <property type="evidence" value="ECO:0007669"/>
    <property type="project" value="UniProtKB-KW"/>
</dbReference>
<evidence type="ECO:0000256" key="3">
    <source>
        <dbReference type="PIRSR" id="PIRSR600407-1"/>
    </source>
</evidence>
<comment type="similarity">
    <text evidence="1">Belongs to the GDA1/CD39 NTPase family.</text>
</comment>
<dbReference type="Gene3D" id="3.30.420.40">
    <property type="match status" value="1"/>
</dbReference>
<dbReference type="PANTHER" id="PTHR11782">
    <property type="entry name" value="ADENOSINE/GUANOSINE DIPHOSPHATASE"/>
    <property type="match status" value="1"/>
</dbReference>
<evidence type="ECO:0000313" key="7">
    <source>
        <dbReference type="EMBL" id="OQS05941.1"/>
    </source>
</evidence>
<evidence type="ECO:0000256" key="5">
    <source>
        <dbReference type="SAM" id="Phobius"/>
    </source>
</evidence>
<keyword evidence="5" id="KW-0812">Transmembrane</keyword>
<dbReference type="Gene3D" id="3.30.420.150">
    <property type="entry name" value="Exopolyphosphatase. Domain 2"/>
    <property type="match status" value="1"/>
</dbReference>
<dbReference type="OrthoDB" id="6372431at2759"/>
<dbReference type="Pfam" id="PF01150">
    <property type="entry name" value="GDA1_CD39"/>
    <property type="match status" value="1"/>
</dbReference>
<dbReference type="AlphaFoldDB" id="A0A1W0A6Y1"/>
<feature type="binding site" evidence="4">
    <location>
        <begin position="186"/>
        <end position="190"/>
    </location>
    <ligand>
        <name>ATP</name>
        <dbReference type="ChEBI" id="CHEBI:30616"/>
    </ligand>
</feature>
<evidence type="ECO:0000256" key="6">
    <source>
        <dbReference type="SAM" id="SignalP"/>
    </source>
</evidence>
<feature type="active site" description="Proton acceptor" evidence="3">
    <location>
        <position position="152"/>
    </location>
</feature>
<name>A0A1W0A6Y1_9STRA</name>
<dbReference type="EMBL" id="JNBS01000400">
    <property type="protein sequence ID" value="OQS05941.1"/>
    <property type="molecule type" value="Genomic_DNA"/>
</dbReference>
<evidence type="ECO:0000256" key="1">
    <source>
        <dbReference type="ARBA" id="ARBA00009283"/>
    </source>
</evidence>
<keyword evidence="6" id="KW-0732">Signal</keyword>
<feature type="transmembrane region" description="Helical" evidence="5">
    <location>
        <begin position="443"/>
        <end position="463"/>
    </location>
</feature>
<dbReference type="STRING" id="74557.A0A1W0A6Y1"/>
<evidence type="ECO:0000313" key="8">
    <source>
        <dbReference type="Proteomes" id="UP000243217"/>
    </source>
</evidence>
<evidence type="ECO:0000256" key="2">
    <source>
        <dbReference type="ARBA" id="ARBA00022801"/>
    </source>
</evidence>
<sequence length="483" mass="53921">MAHVVLPMLLMTAISISLAAAIGSESLPIAPYSSCRIVVDAGSSGTRFYVFSSPEKSVHREFLHISPGISEIAPQKAYAYMKETLYKIQKILEPEKRASCFVQIYGTAGMRLLEPSMQRDIYTQLYVDFKKDPKMLLGLEPSDLKTISGEAEAFYLAMAANYLDNRVESSLAPSNVDLYGALDLGGGSAQIVFDIKERWRFNSRRKAVAHLAPLDMEEFYLHSFLGYGSNRLQERLVFALSQKNSSNITNPCWFPRYNEYNLTGTGRATDCLIALKSIVDKENSQCPENTYCALQSQSQPPVVGSFYAVSVYYVSTLFAKDVMAVYAPQLAYEWPTPSLEEIEAAALILCNIDYTELTQHNSSHTPLEQMPRRCLDLCLVTTLLRQFGFGPNERRVVFVENIRDSPLVWATGAYLKEHSTALAAYEASVASHLSSLVEQGLPVGWYIALLMLSCSLMALYFSVHRAHNGYGTQAIQFIPDTRK</sequence>
<dbReference type="CDD" id="cd24003">
    <property type="entry name" value="ASKHA_NBD_GDA1_CD39_NTPase"/>
    <property type="match status" value="1"/>
</dbReference>
<keyword evidence="4" id="KW-0067">ATP-binding</keyword>
<keyword evidence="5" id="KW-0472">Membrane</keyword>
<dbReference type="Proteomes" id="UP000243217">
    <property type="component" value="Unassembled WGS sequence"/>
</dbReference>
<keyword evidence="2" id="KW-0378">Hydrolase</keyword>
<reference evidence="7 8" key="1">
    <citation type="journal article" date="2014" name="Genome Biol. Evol.">
        <title>The secreted proteins of Achlya hypogyna and Thraustotheca clavata identify the ancestral oomycete secretome and reveal gene acquisitions by horizontal gene transfer.</title>
        <authorList>
            <person name="Misner I."/>
            <person name="Blouin N."/>
            <person name="Leonard G."/>
            <person name="Richards T.A."/>
            <person name="Lane C.E."/>
        </authorList>
    </citation>
    <scope>NUCLEOTIDE SEQUENCE [LARGE SCALE GENOMIC DNA]</scope>
    <source>
        <strain evidence="7 8">ATCC 34112</strain>
    </source>
</reference>
<accession>A0A1W0A6Y1</accession>
<proteinExistence type="inferred from homology"/>
<feature type="signal peptide" evidence="6">
    <location>
        <begin position="1"/>
        <end position="21"/>
    </location>
</feature>